<protein>
    <submittedName>
        <fullName evidence="2">Uncharacterized protein AlNc14C9G1140</fullName>
    </submittedName>
</protein>
<reference evidence="2" key="2">
    <citation type="submission" date="2011-02" db="EMBL/GenBank/DDBJ databases">
        <authorList>
            <person name="MacLean D."/>
        </authorList>
    </citation>
    <scope>NUCLEOTIDE SEQUENCE</scope>
</reference>
<organism evidence="2">
    <name type="scientific">Albugo laibachii Nc14</name>
    <dbReference type="NCBI Taxonomy" id="890382"/>
    <lineage>
        <taxon>Eukaryota</taxon>
        <taxon>Sar</taxon>
        <taxon>Stramenopiles</taxon>
        <taxon>Oomycota</taxon>
        <taxon>Peronosporomycetes</taxon>
        <taxon>Albuginales</taxon>
        <taxon>Albuginaceae</taxon>
        <taxon>Albugo</taxon>
    </lineage>
</organism>
<name>F0W267_9STRA</name>
<gene>
    <name evidence="2" type="primary">AlNc14C9G1140</name>
    <name evidence="2" type="ORF">ALNC14_012920</name>
</gene>
<dbReference type="SMART" id="SM00367">
    <property type="entry name" value="LRR_CC"/>
    <property type="match status" value="6"/>
</dbReference>
<evidence type="ECO:0000259" key="1">
    <source>
        <dbReference type="Pfam" id="PF25372"/>
    </source>
</evidence>
<proteinExistence type="predicted"/>
<dbReference type="PANTHER" id="PTHR13318">
    <property type="entry name" value="PARTNER OF PAIRED, ISOFORM B-RELATED"/>
    <property type="match status" value="1"/>
</dbReference>
<dbReference type="GO" id="GO:0019005">
    <property type="term" value="C:SCF ubiquitin ligase complex"/>
    <property type="evidence" value="ECO:0007669"/>
    <property type="project" value="TreeGrafter"/>
</dbReference>
<feature type="domain" description="F-box/LRR-repeat protein 15-like leucin rich repeat" evidence="1">
    <location>
        <begin position="115"/>
        <end position="317"/>
    </location>
</feature>
<dbReference type="HOGENOM" id="CLU_779607_0_0_1"/>
<accession>F0W267</accession>
<dbReference type="InterPro" id="IPR032675">
    <property type="entry name" value="LRR_dom_sf"/>
</dbReference>
<dbReference type="AlphaFoldDB" id="F0W267"/>
<dbReference type="Pfam" id="PF25372">
    <property type="entry name" value="DUF7885"/>
    <property type="match status" value="1"/>
</dbReference>
<dbReference type="Gene3D" id="3.80.10.10">
    <property type="entry name" value="Ribonuclease Inhibitor"/>
    <property type="match status" value="1"/>
</dbReference>
<evidence type="ECO:0000313" key="2">
    <source>
        <dbReference type="EMBL" id="CCA15149.1"/>
    </source>
</evidence>
<dbReference type="InterPro" id="IPR057207">
    <property type="entry name" value="FBXL15_LRR"/>
</dbReference>
<dbReference type="SUPFAM" id="SSF52047">
    <property type="entry name" value="RNI-like"/>
    <property type="match status" value="1"/>
</dbReference>
<dbReference type="EMBL" id="FR824054">
    <property type="protein sequence ID" value="CCA15149.1"/>
    <property type="molecule type" value="Genomic_DNA"/>
</dbReference>
<reference evidence="2" key="1">
    <citation type="journal article" date="2011" name="PLoS Biol.">
        <title>Gene gain and loss during evolution of obligate parasitism in the white rust pathogen of Arabidopsis thaliana.</title>
        <authorList>
            <person name="Kemen E."/>
            <person name="Gardiner A."/>
            <person name="Schultz-Larsen T."/>
            <person name="Kemen A.C."/>
            <person name="Balmuth A.L."/>
            <person name="Robert-Seilaniantz A."/>
            <person name="Bailey K."/>
            <person name="Holub E."/>
            <person name="Studholme D.J."/>
            <person name="Maclean D."/>
            <person name="Jones J.D."/>
        </authorList>
    </citation>
    <scope>NUCLEOTIDE SEQUENCE</scope>
</reference>
<dbReference type="InterPro" id="IPR006553">
    <property type="entry name" value="Leu-rich_rpt_Cys-con_subtyp"/>
</dbReference>
<dbReference type="GO" id="GO:0031146">
    <property type="term" value="P:SCF-dependent proteasomal ubiquitin-dependent protein catabolic process"/>
    <property type="evidence" value="ECO:0007669"/>
    <property type="project" value="TreeGrafter"/>
</dbReference>
<dbReference type="PANTHER" id="PTHR13318:SF190">
    <property type="entry name" value="PARTNER OF PAIRED, ISOFORM B"/>
    <property type="match status" value="1"/>
</dbReference>
<sequence>MGNPSCKTRMLSLTSDDLGHIMDYLTIRERFCLLQSSKALLAEPLAREFYSYCQNCTPCRDGLPHLCKQNDQNFSFWSSLFRYSGKELHTLRVAVCGSFNAEVLKAEHSQSTLQNLRTLELNRCKSVGAEALLALAHTCRKLREICFRDMTIDSAALSLLFERNCKSLRVVHFWGCHTLNEMDLRNLTVCTKLTDLSLWGCHATGNSSIITVVERCKKLRRLNLRYCHKVDDRVVAMIANHLPSLRDLNLRYCYKVTDHAVEKLCESLVHLENLNLSQCTRITDYAILRIVASLTNLKELRLWGCVKLTAASVFAISAGLPQLRLMDIRSRDKFEEVIGGQVAYKYVIQTYRNQLAKWEQTGEIGIYRRPLDQGSQSERDHRTREED</sequence>